<dbReference type="EMBL" id="ACVA01000047">
    <property type="protein sequence ID" value="EEX18173.1"/>
    <property type="molecule type" value="Genomic_DNA"/>
</dbReference>
<comment type="caution">
    <text evidence="2">The sequence shown here is derived from an EMBL/GenBank/DDBJ whole genome shotgun (WGS) entry which is preliminary data.</text>
</comment>
<organism evidence="2 3">
    <name type="scientific">Prevotella veroralis F0319</name>
    <dbReference type="NCBI Taxonomy" id="649761"/>
    <lineage>
        <taxon>Bacteria</taxon>
        <taxon>Pseudomonadati</taxon>
        <taxon>Bacteroidota</taxon>
        <taxon>Bacteroidia</taxon>
        <taxon>Bacteroidales</taxon>
        <taxon>Prevotellaceae</taxon>
        <taxon>Prevotella</taxon>
    </lineage>
</organism>
<dbReference type="STRING" id="649761.HMPREF0973_01958"/>
<protein>
    <recommendedName>
        <fullName evidence="1">Transposase DDE domain-containing protein</fullName>
    </recommendedName>
</protein>
<sequence length="74" mass="8653">MDSNFIFFVMDSGEVIIFCLTGANVDKRDRRVWTVFAKVLYGKVFADRGYIKQELFESLFSQGIQLVHMVLKQR</sequence>
<dbReference type="Proteomes" id="UP000003327">
    <property type="component" value="Unassembled WGS sequence"/>
</dbReference>
<evidence type="ECO:0000259" key="1">
    <source>
        <dbReference type="Pfam" id="PF13612"/>
    </source>
</evidence>
<accession>C9MQQ8</accession>
<dbReference type="AlphaFoldDB" id="C9MQQ8"/>
<keyword evidence="3" id="KW-1185">Reference proteome</keyword>
<evidence type="ECO:0000313" key="3">
    <source>
        <dbReference type="Proteomes" id="UP000003327"/>
    </source>
</evidence>
<evidence type="ECO:0000313" key="2">
    <source>
        <dbReference type="EMBL" id="EEX18173.1"/>
    </source>
</evidence>
<feature type="domain" description="Transposase DDE" evidence="1">
    <location>
        <begin position="9"/>
        <end position="72"/>
    </location>
</feature>
<dbReference type="InterPro" id="IPR025668">
    <property type="entry name" value="Tnp_DDE_dom"/>
</dbReference>
<dbReference type="Pfam" id="PF13612">
    <property type="entry name" value="DDE_Tnp_1_3"/>
    <property type="match status" value="1"/>
</dbReference>
<proteinExistence type="predicted"/>
<reference evidence="2 3" key="1">
    <citation type="submission" date="2009-09" db="EMBL/GenBank/DDBJ databases">
        <authorList>
            <person name="Weinstock G."/>
            <person name="Sodergren E."/>
            <person name="Clifton S."/>
            <person name="Fulton L."/>
            <person name="Fulton B."/>
            <person name="Courtney L."/>
            <person name="Fronick C."/>
            <person name="Harrison M."/>
            <person name="Strong C."/>
            <person name="Farmer C."/>
            <person name="Delahaunty K."/>
            <person name="Markovic C."/>
            <person name="Hall O."/>
            <person name="Minx P."/>
            <person name="Tomlinson C."/>
            <person name="Mitreva M."/>
            <person name="Nelson J."/>
            <person name="Hou S."/>
            <person name="Wollam A."/>
            <person name="Pepin K.H."/>
            <person name="Johnson M."/>
            <person name="Bhonagiri V."/>
            <person name="Nash W.E."/>
            <person name="Warren W."/>
            <person name="Chinwalla A."/>
            <person name="Mardis E.R."/>
            <person name="Wilson R.K."/>
        </authorList>
    </citation>
    <scope>NUCLEOTIDE SEQUENCE [LARGE SCALE GENOMIC DNA]</scope>
    <source>
        <strain evidence="2 3">F0319</strain>
    </source>
</reference>
<dbReference type="HOGENOM" id="CLU_2684789_0_0_10"/>
<name>C9MQQ8_9BACT</name>
<gene>
    <name evidence="2" type="ORF">HMPREF0973_01958</name>
</gene>